<feature type="active site" description="Schiff-base intermediate with substrate; via topaquinone" evidence="7">
    <location>
        <position position="490"/>
    </location>
</feature>
<dbReference type="InterPro" id="IPR015800">
    <property type="entry name" value="Cu_amine_oxidase_N2"/>
</dbReference>
<feature type="chain" id="PRO_5008627297" description="Amine oxidase" evidence="11">
    <location>
        <begin position="19"/>
        <end position="1249"/>
    </location>
</feature>
<keyword evidence="5 9" id="KW-0560">Oxidoreductase</keyword>
<keyword evidence="4 7" id="KW-0801">TPQ</keyword>
<comment type="cofactor">
    <cofactor evidence="9">
        <name>Cu cation</name>
        <dbReference type="ChEBI" id="CHEBI:23378"/>
    </cofactor>
    <text evidence="9">Contains 1 topaquinone per subunit.</text>
</comment>
<dbReference type="OrthoDB" id="3341590at2759"/>
<keyword evidence="17" id="KW-1185">Reference proteome</keyword>
<dbReference type="Pfam" id="PF00557">
    <property type="entry name" value="Peptidase_M24"/>
    <property type="match status" value="1"/>
</dbReference>
<dbReference type="InterPro" id="IPR000994">
    <property type="entry name" value="Pept_M24"/>
</dbReference>
<evidence type="ECO:0000256" key="2">
    <source>
        <dbReference type="ARBA" id="ARBA00007983"/>
    </source>
</evidence>
<keyword evidence="11" id="KW-0732">Signal</keyword>
<evidence type="ECO:0000256" key="1">
    <source>
        <dbReference type="ARBA" id="ARBA00001935"/>
    </source>
</evidence>
<dbReference type="AlphaFoldDB" id="A0A1B9GPC7"/>
<dbReference type="FunFam" id="3.10.450.40:FF:000018">
    <property type="entry name" value="Amine oxidase"/>
    <property type="match status" value="1"/>
</dbReference>
<dbReference type="EC" id="1.4.3.-" evidence="9"/>
<dbReference type="GO" id="GO:0008131">
    <property type="term" value="F:primary methylamine oxidase activity"/>
    <property type="evidence" value="ECO:0007669"/>
    <property type="project" value="InterPro"/>
</dbReference>
<dbReference type="GO" id="GO:0009308">
    <property type="term" value="P:amine metabolic process"/>
    <property type="evidence" value="ECO:0007669"/>
    <property type="project" value="UniProtKB-UniRule"/>
</dbReference>
<evidence type="ECO:0000313" key="17">
    <source>
        <dbReference type="Proteomes" id="UP000092666"/>
    </source>
</evidence>
<feature type="signal peptide" evidence="11">
    <location>
        <begin position="1"/>
        <end position="18"/>
    </location>
</feature>
<keyword evidence="3 9" id="KW-0479">Metal-binding</keyword>
<dbReference type="Gene3D" id="3.90.230.10">
    <property type="entry name" value="Creatinase/methionine aminopeptidase superfamily"/>
    <property type="match status" value="1"/>
</dbReference>
<evidence type="ECO:0000256" key="5">
    <source>
        <dbReference type="ARBA" id="ARBA00023002"/>
    </source>
</evidence>
<keyword evidence="6 9" id="KW-0186">Copper</keyword>
<dbReference type="Pfam" id="PF02727">
    <property type="entry name" value="Cu_amine_oxidN2"/>
    <property type="match status" value="1"/>
</dbReference>
<feature type="domain" description="Copper amine oxidase N2-terminal" evidence="14">
    <location>
        <begin position="78"/>
        <end position="151"/>
    </location>
</feature>
<comment type="PTM">
    <text evidence="8 9">Topaquinone (TPQ) is generated by copper-dependent autoxidation of a specific tyrosyl residue.</text>
</comment>
<evidence type="ECO:0000256" key="7">
    <source>
        <dbReference type="PIRSR" id="PIRSR600269-50"/>
    </source>
</evidence>
<feature type="domain" description="Copper amine oxidase catalytic" evidence="13">
    <location>
        <begin position="336"/>
        <end position="737"/>
    </location>
</feature>
<feature type="region of interest" description="Disordered" evidence="10">
    <location>
        <begin position="24"/>
        <end position="54"/>
    </location>
</feature>
<dbReference type="Gene3D" id="2.70.98.20">
    <property type="entry name" value="Copper amine oxidase, catalytic domain"/>
    <property type="match status" value="1"/>
</dbReference>
<dbReference type="InterPro" id="IPR036005">
    <property type="entry name" value="Creatinase/aminopeptidase-like"/>
</dbReference>
<evidence type="ECO:0000313" key="16">
    <source>
        <dbReference type="EMBL" id="OCF32665.1"/>
    </source>
</evidence>
<dbReference type="EMBL" id="KV700129">
    <property type="protein sequence ID" value="OCF32665.1"/>
    <property type="molecule type" value="Genomic_DNA"/>
</dbReference>
<reference evidence="16 17" key="1">
    <citation type="submission" date="2013-07" db="EMBL/GenBank/DDBJ databases">
        <title>The Genome Sequence of Cryptococcus heveanensis BCC8398.</title>
        <authorList>
            <consortium name="The Broad Institute Genome Sequencing Platform"/>
            <person name="Cuomo C."/>
            <person name="Litvintseva A."/>
            <person name="Chen Y."/>
            <person name="Heitman J."/>
            <person name="Sun S."/>
            <person name="Springer D."/>
            <person name="Dromer F."/>
            <person name="Young S.K."/>
            <person name="Zeng Q."/>
            <person name="Gargeya S."/>
            <person name="Fitzgerald M."/>
            <person name="Abouelleil A."/>
            <person name="Alvarado L."/>
            <person name="Berlin A.M."/>
            <person name="Chapman S.B."/>
            <person name="Dewar J."/>
            <person name="Goldberg J."/>
            <person name="Griggs A."/>
            <person name="Gujja S."/>
            <person name="Hansen M."/>
            <person name="Howarth C."/>
            <person name="Imamovic A."/>
            <person name="Larimer J."/>
            <person name="McCowan C."/>
            <person name="Murphy C."/>
            <person name="Pearson M."/>
            <person name="Priest M."/>
            <person name="Roberts A."/>
            <person name="Saif S."/>
            <person name="Shea T."/>
            <person name="Sykes S."/>
            <person name="Wortman J."/>
            <person name="Nusbaum C."/>
            <person name="Birren B."/>
        </authorList>
    </citation>
    <scope>NUCLEOTIDE SEQUENCE [LARGE SCALE GENOMIC DNA]</scope>
    <source>
        <strain evidence="16 17">BCC8398</strain>
    </source>
</reference>
<name>A0A1B9GPC7_9TREE</name>
<dbReference type="InterPro" id="IPR015798">
    <property type="entry name" value="Cu_amine_oxidase_C"/>
</dbReference>
<sequence length="1249" mass="139010">MRVYTSLAILALLGVSSAIPQPKLPSVRKPGWRPHTRRQEASTDSTNAWASPPSTEAAKTNIWKYLSNDEAAGVIGFLHDQAELNLTAVDDSGPWDNTIMVVDLLPPNKTDALAYLDGDGDIPQRWAVASLLFGATEEPYAQDLVVGPLPVSDETTYFPYTFGTHASEAKIRVYDMDSSKKLLVSAAMSIKDIISDLTNVTIETEDEFDENFSLWGIDPLWHEEDENGEKRVIYWAGTWRNNPAVEADNSEIVWNAGTLLPQGIYFQADITGRDKSKWFLKGILYGDEYYKSTDEFRAAWEKDDFVKYTPNEPEAWLGTDMTGEVLPLETKAPPMSVQPGGQRFKIDEENKYVEWMDFSFYLTYTRDTGMRLFDIKYKGERVIYELGLQEATAHYAGNDPVQSGTSYMDTYYGIGSLGINQLPGFDMPTYAYCMNTSFHAAELSKSHPCGISVFESDQDYPIQRHSTDYYVSVTKNIALTVRAVSTVGNYDYDFEYQFFLDGTIQTIVRASGYIQSAYYAKNDEYGYQIHDGLSGSMHDHAMTFKADFDVLGTSNTMVKHVIEPVEKKYKWSNQTRNTMHMVRKEVTNEDEGKMNWAANGQEQIIIVNKNETNKYGEPRGWKMMPSRGGAGMHLTITNSSNLLNSGGFTTHQYYVSKRKDSEMKAASAWNDYDTANPLIDFNKFFDGESIDQEDIVVWYNLGMHHVPHTGDLPNTVSTTAQAGMIFTPHNYLLSDPSRQSTQQIRLDIEDDNVTGVHTFGSESASGDVNLAQVAWDPWTYSGDIAVRKFPYDPQNPFEDNRCHALLTPPNGTHTSRLQALTKVLSEGSVYITEPGPSAQYYLGAFSKEDWSLSERPFLIAVLCSADPSSSITEKDVAGEVILLTPAFEALRASLIPLPSEIKSHVRWVQWREDQSPYTVLAEHLGSRGVGSFVLDGGVRQFVGRELAGVLKEVGEGEGDTITEVGKIRERKSAYEVELLRCANTFTLHAIRQTRERMHIGITESQTAKILEEEMDKTGLVGGEGLILFGENAALPHGSGTDRKLGKADMILIDAGGKWGGYVSDITRTFALPASKIPQSHIDLWEAVRKAQRAPRTLLHSPKRGTSDLRFSDLDKAARAIVSLWKAGIPVSDPTSVSIFESSGAALTEDAPEPEPDFSIFTHRLGHGIGLEGHESPYLVQGPQGDRIPQIGNVFSLEPGVYLPAEGEEVNDLKGIGVRLEDCYVITGQEENGAWKGEWLSGPVERWGDI</sequence>
<dbReference type="SUPFAM" id="SSF49998">
    <property type="entry name" value="Amine oxidase catalytic domain"/>
    <property type="match status" value="1"/>
</dbReference>
<evidence type="ECO:0000256" key="10">
    <source>
        <dbReference type="SAM" id="MobiDB-lite"/>
    </source>
</evidence>
<protein>
    <recommendedName>
        <fullName evidence="9">Amine oxidase</fullName>
        <ecNumber evidence="9">1.4.3.-</ecNumber>
    </recommendedName>
</protein>
<evidence type="ECO:0000256" key="6">
    <source>
        <dbReference type="ARBA" id="ARBA00023008"/>
    </source>
</evidence>
<gene>
    <name evidence="16" type="ORF">I316_05586</name>
</gene>
<feature type="domain" description="DUF1965" evidence="15">
    <location>
        <begin position="258"/>
        <end position="324"/>
    </location>
</feature>
<dbReference type="GO" id="GO:0005507">
    <property type="term" value="F:copper ion binding"/>
    <property type="evidence" value="ECO:0007669"/>
    <property type="project" value="InterPro"/>
</dbReference>
<dbReference type="InterPro" id="IPR016182">
    <property type="entry name" value="Cu_amine_oxidase_N-reg"/>
</dbReference>
<evidence type="ECO:0000259" key="13">
    <source>
        <dbReference type="Pfam" id="PF01179"/>
    </source>
</evidence>
<feature type="modified residue" description="2',4',5'-topaquinone" evidence="8">
    <location>
        <position position="490"/>
    </location>
</feature>
<evidence type="ECO:0000256" key="11">
    <source>
        <dbReference type="SAM" id="SignalP"/>
    </source>
</evidence>
<dbReference type="PANTHER" id="PTHR10638">
    <property type="entry name" value="COPPER AMINE OXIDASE"/>
    <property type="match status" value="1"/>
</dbReference>
<dbReference type="SUPFAM" id="SSF55920">
    <property type="entry name" value="Creatinase/aminopeptidase"/>
    <property type="match status" value="1"/>
</dbReference>
<reference evidence="17" key="2">
    <citation type="submission" date="2013-12" db="EMBL/GenBank/DDBJ databases">
        <title>Evolution of pathogenesis and genome organization in the Tremellales.</title>
        <authorList>
            <person name="Cuomo C."/>
            <person name="Litvintseva A."/>
            <person name="Heitman J."/>
            <person name="Chen Y."/>
            <person name="Sun S."/>
            <person name="Springer D."/>
            <person name="Dromer F."/>
            <person name="Young S."/>
            <person name="Zeng Q."/>
            <person name="Chapman S."/>
            <person name="Gujja S."/>
            <person name="Saif S."/>
            <person name="Birren B."/>
        </authorList>
    </citation>
    <scope>NUCLEOTIDE SEQUENCE [LARGE SCALE GENOMIC DNA]</scope>
    <source>
        <strain evidence="17">BCC8398</strain>
    </source>
</reference>
<accession>A0A1B9GPC7</accession>
<evidence type="ECO:0000259" key="15">
    <source>
        <dbReference type="Pfam" id="PF09248"/>
    </source>
</evidence>
<dbReference type="GO" id="GO:0005886">
    <property type="term" value="C:plasma membrane"/>
    <property type="evidence" value="ECO:0007669"/>
    <property type="project" value="TreeGrafter"/>
</dbReference>
<evidence type="ECO:0000256" key="3">
    <source>
        <dbReference type="ARBA" id="ARBA00022723"/>
    </source>
</evidence>
<dbReference type="InterPro" id="IPR015328">
    <property type="entry name" value="DUF1965"/>
</dbReference>
<dbReference type="Gene3D" id="3.40.350.10">
    <property type="entry name" value="Creatinase/prolidase N-terminal domain"/>
    <property type="match status" value="1"/>
</dbReference>
<comment type="similarity">
    <text evidence="2 9">Belongs to the copper/topaquinone oxidase family.</text>
</comment>
<dbReference type="SUPFAM" id="SSF54416">
    <property type="entry name" value="Amine oxidase N-terminal region"/>
    <property type="match status" value="2"/>
</dbReference>
<dbReference type="Gene3D" id="3.10.450.40">
    <property type="match status" value="2"/>
</dbReference>
<proteinExistence type="inferred from homology"/>
<evidence type="ECO:0000259" key="14">
    <source>
        <dbReference type="Pfam" id="PF02727"/>
    </source>
</evidence>
<evidence type="ECO:0000256" key="9">
    <source>
        <dbReference type="RuleBase" id="RU000672"/>
    </source>
</evidence>
<dbReference type="STRING" id="1296120.A0A1B9GPC7"/>
<dbReference type="Pfam" id="PF01179">
    <property type="entry name" value="Cu_amine_oxid"/>
    <property type="match status" value="1"/>
</dbReference>
<evidence type="ECO:0000256" key="4">
    <source>
        <dbReference type="ARBA" id="ARBA00022772"/>
    </source>
</evidence>
<feature type="domain" description="Peptidase M24" evidence="12">
    <location>
        <begin position="977"/>
        <end position="1226"/>
    </location>
</feature>
<dbReference type="InterPro" id="IPR029149">
    <property type="entry name" value="Creatin/AminoP/Spt16_N"/>
</dbReference>
<organism evidence="16 17">
    <name type="scientific">Kwoniella heveanensis BCC8398</name>
    <dbReference type="NCBI Taxonomy" id="1296120"/>
    <lineage>
        <taxon>Eukaryota</taxon>
        <taxon>Fungi</taxon>
        <taxon>Dikarya</taxon>
        <taxon>Basidiomycota</taxon>
        <taxon>Agaricomycotina</taxon>
        <taxon>Tremellomycetes</taxon>
        <taxon>Tremellales</taxon>
        <taxon>Cryptococcaceae</taxon>
        <taxon>Kwoniella</taxon>
    </lineage>
</organism>
<feature type="compositionally biased region" description="Polar residues" evidence="10">
    <location>
        <begin position="42"/>
        <end position="54"/>
    </location>
</feature>
<dbReference type="PANTHER" id="PTHR10638:SF20">
    <property type="entry name" value="AMINE OXIDASE"/>
    <property type="match status" value="1"/>
</dbReference>
<comment type="cofactor">
    <cofactor evidence="1">
        <name>Cu cation</name>
        <dbReference type="ChEBI" id="CHEBI:23378"/>
    </cofactor>
</comment>
<evidence type="ECO:0000259" key="12">
    <source>
        <dbReference type="Pfam" id="PF00557"/>
    </source>
</evidence>
<dbReference type="Pfam" id="PF09248">
    <property type="entry name" value="DUF1965"/>
    <property type="match status" value="1"/>
</dbReference>
<feature type="active site" description="Proton acceptor" evidence="7">
    <location>
        <position position="409"/>
    </location>
</feature>
<dbReference type="PRINTS" id="PR00766">
    <property type="entry name" value="CUDAOXIDASE"/>
</dbReference>
<dbReference type="InterPro" id="IPR000269">
    <property type="entry name" value="Cu_amine_oxidase"/>
</dbReference>
<dbReference type="FunFam" id="2.70.98.20:FF:000002">
    <property type="entry name" value="Amine oxidase"/>
    <property type="match status" value="1"/>
</dbReference>
<dbReference type="InterPro" id="IPR036460">
    <property type="entry name" value="Cu_amine_oxidase_C_sf"/>
</dbReference>
<dbReference type="Proteomes" id="UP000092666">
    <property type="component" value="Unassembled WGS sequence"/>
</dbReference>
<evidence type="ECO:0000256" key="8">
    <source>
        <dbReference type="PIRSR" id="PIRSR600269-51"/>
    </source>
</evidence>
<dbReference type="GO" id="GO:0048038">
    <property type="term" value="F:quinone binding"/>
    <property type="evidence" value="ECO:0007669"/>
    <property type="project" value="InterPro"/>
</dbReference>